<keyword evidence="5" id="KW-1185">Reference proteome</keyword>
<dbReference type="InterPro" id="IPR036890">
    <property type="entry name" value="HATPase_C_sf"/>
</dbReference>
<gene>
    <name evidence="4" type="ORF">JRV97_06575</name>
</gene>
<dbReference type="SUPFAM" id="SSF55874">
    <property type="entry name" value="ATPase domain of HSP90 chaperone/DNA topoisomerase II/histidine kinase"/>
    <property type="match status" value="1"/>
</dbReference>
<evidence type="ECO:0000313" key="4">
    <source>
        <dbReference type="EMBL" id="WGS64043.1"/>
    </source>
</evidence>
<evidence type="ECO:0000259" key="3">
    <source>
        <dbReference type="PROSITE" id="PS50109"/>
    </source>
</evidence>
<name>A0ABY8PND4_9BACT</name>
<dbReference type="InterPro" id="IPR004358">
    <property type="entry name" value="Sig_transdc_His_kin-like_C"/>
</dbReference>
<dbReference type="Pfam" id="PF02518">
    <property type="entry name" value="HATPase_c"/>
    <property type="match status" value="1"/>
</dbReference>
<proteinExistence type="predicted"/>
<dbReference type="RefSeq" id="WP_280997372.1">
    <property type="nucleotide sequence ID" value="NZ_CP069362.1"/>
</dbReference>
<dbReference type="PRINTS" id="PR00344">
    <property type="entry name" value="BCTRLSENSOR"/>
</dbReference>
<dbReference type="Proteomes" id="UP001232493">
    <property type="component" value="Chromosome"/>
</dbReference>
<comment type="catalytic activity">
    <reaction evidence="1">
        <text>ATP + protein L-histidine = ADP + protein N-phospho-L-histidine.</text>
        <dbReference type="EC" id="2.7.13.3"/>
    </reaction>
</comment>
<dbReference type="PANTHER" id="PTHR43395:SF10">
    <property type="entry name" value="CHEMOTAXIS PROTEIN CHEA"/>
    <property type="match status" value="1"/>
</dbReference>
<evidence type="ECO:0000256" key="2">
    <source>
        <dbReference type="ARBA" id="ARBA00012438"/>
    </source>
</evidence>
<dbReference type="InterPro" id="IPR003594">
    <property type="entry name" value="HATPase_dom"/>
</dbReference>
<dbReference type="EMBL" id="CP069362">
    <property type="protein sequence ID" value="WGS64043.1"/>
    <property type="molecule type" value="Genomic_DNA"/>
</dbReference>
<dbReference type="SMART" id="SM00387">
    <property type="entry name" value="HATPase_c"/>
    <property type="match status" value="1"/>
</dbReference>
<reference evidence="4 5" key="1">
    <citation type="submission" date="2021-02" db="EMBL/GenBank/DDBJ databases">
        <title>Characterization of Marinitoga sp. nov. str. BP5-C20A.</title>
        <authorList>
            <person name="Erauso G."/>
            <person name="Postec A."/>
        </authorList>
    </citation>
    <scope>NUCLEOTIDE SEQUENCE [LARGE SCALE GENOMIC DNA]</scope>
    <source>
        <strain evidence="4 5">BP5-C20A</strain>
    </source>
</reference>
<organism evidence="4 5">
    <name type="scientific">Marinitoga aeolica</name>
    <dbReference type="NCBI Taxonomy" id="2809031"/>
    <lineage>
        <taxon>Bacteria</taxon>
        <taxon>Thermotogati</taxon>
        <taxon>Thermotogota</taxon>
        <taxon>Thermotogae</taxon>
        <taxon>Petrotogales</taxon>
        <taxon>Petrotogaceae</taxon>
        <taxon>Marinitoga</taxon>
    </lineage>
</organism>
<dbReference type="InterPro" id="IPR051315">
    <property type="entry name" value="Bact_Chemotaxis_CheA"/>
</dbReference>
<dbReference type="PANTHER" id="PTHR43395">
    <property type="entry name" value="SENSOR HISTIDINE KINASE CHEA"/>
    <property type="match status" value="1"/>
</dbReference>
<dbReference type="Gene3D" id="3.30.565.10">
    <property type="entry name" value="Histidine kinase-like ATPase, C-terminal domain"/>
    <property type="match status" value="1"/>
</dbReference>
<protein>
    <recommendedName>
        <fullName evidence="2">histidine kinase</fullName>
        <ecNumber evidence="2">2.7.13.3</ecNumber>
    </recommendedName>
</protein>
<evidence type="ECO:0000313" key="5">
    <source>
        <dbReference type="Proteomes" id="UP001232493"/>
    </source>
</evidence>
<feature type="domain" description="Histidine kinase" evidence="3">
    <location>
        <begin position="400"/>
        <end position="526"/>
    </location>
</feature>
<accession>A0ABY8PND4</accession>
<dbReference type="PROSITE" id="PS50109">
    <property type="entry name" value="HIS_KIN"/>
    <property type="match status" value="1"/>
</dbReference>
<evidence type="ECO:0000256" key="1">
    <source>
        <dbReference type="ARBA" id="ARBA00000085"/>
    </source>
</evidence>
<dbReference type="EC" id="2.7.13.3" evidence="2"/>
<dbReference type="InterPro" id="IPR005467">
    <property type="entry name" value="His_kinase_dom"/>
</dbReference>
<sequence length="537" mass="63055">MSENIFFNEIEILEKHKKLLENNSLSDTEIKENYYSLIKSYEQLLNQSKKIAKISDINHKLLNDTKKNLKLLLDNSGEGFFTFGENFLINRDYSNECLNIFDKENIFKENVLYLLFGEDHEIEKRILNHIFENDEKEDVYLELLPTEITTNNKILKIRYKILHLESEKKIMCIISDITDKKILEEKLEIEKNNNKMLLNTIIYRDIVKKTIDDYINYCTKGLYYNINILSLKAFLSDLLKKMHTYKGLFLQWNMIKAGKNIDNFENTLNIIKNDILSKNDILNFIQQKKPENFIDYEINIIENALGKDFLKEDKLWIDKTKLLDLENLIEKELPEFYSKKLLNKIKKIYYSSFIDIFNMYKKYSYELALKFGKEINSFNIESNSNIFFDPEIYFNFNKSLIHIFRNIVVHGIELPEERLSLNKTAGGNIYCKIFDDKENIYITISDDGKGIDISKLKKINKQNKDLLLYEIFKEGFTTYDSPSEFAGKGLGLTIIKNEVEKLNGKIKISSKPLKGTSFEIILPKSSGGLFHGQNINC</sequence>